<organism evidence="2 3">
    <name type="scientific">Snodgrassella alvi</name>
    <dbReference type="NCBI Taxonomy" id="1196083"/>
    <lineage>
        <taxon>Bacteria</taxon>
        <taxon>Pseudomonadati</taxon>
        <taxon>Pseudomonadota</taxon>
        <taxon>Betaproteobacteria</taxon>
        <taxon>Neisseriales</taxon>
        <taxon>Neisseriaceae</taxon>
        <taxon>Snodgrassella</taxon>
    </lineage>
</organism>
<comment type="caution">
    <text evidence="2">The sequence shown here is derived from an EMBL/GenBank/DDBJ whole genome shotgun (WGS) entry which is preliminary data.</text>
</comment>
<reference evidence="2 3" key="1">
    <citation type="journal article" date="2017" name="MBio">
        <title>Type VI secretion-mediated competition in the bee gut microbiome.</title>
        <authorList>
            <person name="Steele M.I."/>
            <person name="Kwong W.K."/>
            <person name="Powell J.E."/>
            <person name="Whiteley M."/>
            <person name="Moran N.A."/>
        </authorList>
    </citation>
    <scope>NUCLEOTIDE SEQUENCE [LARGE SCALE GENOMIC DNA]</scope>
    <source>
        <strain evidence="2 3">PEB0171</strain>
    </source>
</reference>
<feature type="transmembrane region" description="Helical" evidence="1">
    <location>
        <begin position="29"/>
        <end position="52"/>
    </location>
</feature>
<dbReference type="EMBL" id="MEIV01000018">
    <property type="protein sequence ID" value="PIT64271.1"/>
    <property type="molecule type" value="Genomic_DNA"/>
</dbReference>
<dbReference type="RefSeq" id="WP_100115824.1">
    <property type="nucleotide sequence ID" value="NZ_JBNPAZ010000002.1"/>
</dbReference>
<feature type="transmembrane region" description="Helical" evidence="1">
    <location>
        <begin position="163"/>
        <end position="180"/>
    </location>
</feature>
<sequence>MGTLISYAVVLAYAGVFVWQCCKYRVYGWLFISLVLWIVLAAMSSLVLPGIAGLFKPLNLFLMPVYILLSSCFALYRRDSLKQSAYLTTLLYGCWLQFSALVVCWVLVLVLCLVKNVILLIPLLVSLFQMFLWQPVFWIGSQWIIMLLLFLRSTETEKPLWSVRTVLFFCLFEQLLYLMMNFRGKL</sequence>
<feature type="transmembrane region" description="Helical" evidence="1">
    <location>
        <begin position="6"/>
        <end position="22"/>
    </location>
</feature>
<keyword evidence="1" id="KW-1133">Transmembrane helix</keyword>
<evidence type="ECO:0000256" key="1">
    <source>
        <dbReference type="SAM" id="Phobius"/>
    </source>
</evidence>
<feature type="transmembrane region" description="Helical" evidence="1">
    <location>
        <begin position="58"/>
        <end position="77"/>
    </location>
</feature>
<feature type="transmembrane region" description="Helical" evidence="1">
    <location>
        <begin position="98"/>
        <end position="125"/>
    </location>
</feature>
<protein>
    <submittedName>
        <fullName evidence="2">Uncharacterized protein</fullName>
    </submittedName>
</protein>
<gene>
    <name evidence="2" type="ORF">BHC47_02555</name>
</gene>
<dbReference type="Proteomes" id="UP000231094">
    <property type="component" value="Unassembled WGS sequence"/>
</dbReference>
<evidence type="ECO:0000313" key="3">
    <source>
        <dbReference type="Proteomes" id="UP000231094"/>
    </source>
</evidence>
<dbReference type="AlphaFoldDB" id="A0A2N9Y665"/>
<accession>A0A2N9Y665</accession>
<proteinExistence type="predicted"/>
<feature type="transmembrane region" description="Helical" evidence="1">
    <location>
        <begin position="131"/>
        <end position="151"/>
    </location>
</feature>
<keyword evidence="1" id="KW-0812">Transmembrane</keyword>
<keyword evidence="1" id="KW-0472">Membrane</keyword>
<evidence type="ECO:0000313" key="2">
    <source>
        <dbReference type="EMBL" id="PIT64271.1"/>
    </source>
</evidence>
<name>A0A2N9Y665_9NEIS</name>